<comment type="caution">
    <text evidence="1">The sequence shown here is derived from an EMBL/GenBank/DDBJ whole genome shotgun (WGS) entry which is preliminary data.</text>
</comment>
<protein>
    <submittedName>
        <fullName evidence="1">Uncharacterized protein</fullName>
    </submittedName>
</protein>
<organism evidence="1 2">
    <name type="scientific">Venturia inaequalis</name>
    <name type="common">Apple scab fungus</name>
    <dbReference type="NCBI Taxonomy" id="5025"/>
    <lineage>
        <taxon>Eukaryota</taxon>
        <taxon>Fungi</taxon>
        <taxon>Dikarya</taxon>
        <taxon>Ascomycota</taxon>
        <taxon>Pezizomycotina</taxon>
        <taxon>Dothideomycetes</taxon>
        <taxon>Pleosporomycetidae</taxon>
        <taxon>Venturiales</taxon>
        <taxon>Venturiaceae</taxon>
        <taxon>Venturia</taxon>
    </lineage>
</organism>
<dbReference type="EMBL" id="WNWS01000330">
    <property type="protein sequence ID" value="KAE9970461.1"/>
    <property type="molecule type" value="Genomic_DNA"/>
</dbReference>
<name>A0A8H3UJG5_VENIN</name>
<reference evidence="1 2" key="1">
    <citation type="submission" date="2018-12" db="EMBL/GenBank/DDBJ databases">
        <title>Venturia inaequalis Genome Resource.</title>
        <authorList>
            <person name="Lichtner F.J."/>
        </authorList>
    </citation>
    <scope>NUCLEOTIDE SEQUENCE [LARGE SCALE GENOMIC DNA]</scope>
    <source>
        <strain evidence="1 2">120213</strain>
    </source>
</reference>
<evidence type="ECO:0000313" key="2">
    <source>
        <dbReference type="Proteomes" id="UP000447873"/>
    </source>
</evidence>
<accession>A0A8H3UJG5</accession>
<evidence type="ECO:0000313" key="1">
    <source>
        <dbReference type="EMBL" id="KAE9970461.1"/>
    </source>
</evidence>
<dbReference type="Proteomes" id="UP000447873">
    <property type="component" value="Unassembled WGS sequence"/>
</dbReference>
<proteinExistence type="predicted"/>
<gene>
    <name evidence="1" type="ORF">EG328_006288</name>
</gene>
<sequence length="88" mass="10165">MYLLAVFPAHELGILPLAAALHIAVSWWNEWSSDLSAGEFLFFDLWSQKFSLMVSSADETLKKTIDSMRSFTSSCFTLYLLFEQWYVN</sequence>
<dbReference type="AlphaFoldDB" id="A0A8H3UJG5"/>